<organism evidence="3 4">
    <name type="scientific">Sulfobacillus acidophilus (strain ATCC 700253 / DSM 10332 / NAL)</name>
    <dbReference type="NCBI Taxonomy" id="679936"/>
    <lineage>
        <taxon>Bacteria</taxon>
        <taxon>Bacillati</taxon>
        <taxon>Bacillota</taxon>
        <taxon>Clostridia</taxon>
        <taxon>Eubacteriales</taxon>
        <taxon>Clostridiales Family XVII. Incertae Sedis</taxon>
        <taxon>Sulfobacillus</taxon>
    </lineage>
</organism>
<dbReference type="PANTHER" id="PTHR33055:SF15">
    <property type="entry name" value="TRANSPOSASE-RELATED"/>
    <property type="match status" value="1"/>
</dbReference>
<dbReference type="HOGENOM" id="CLU_036902_4_8_9"/>
<dbReference type="InterPro" id="IPR003346">
    <property type="entry name" value="Transposase_20"/>
</dbReference>
<dbReference type="Pfam" id="PF01548">
    <property type="entry name" value="DEDD_Tnp_IS110"/>
    <property type="match status" value="1"/>
</dbReference>
<evidence type="ECO:0000313" key="3">
    <source>
        <dbReference type="EMBL" id="AEW07018.1"/>
    </source>
</evidence>
<dbReference type="Proteomes" id="UP000005439">
    <property type="component" value="Plasmid unnamed"/>
</dbReference>
<dbReference type="EMBL" id="CP003180">
    <property type="protein sequence ID" value="AEW07018.1"/>
    <property type="molecule type" value="Genomic_DNA"/>
</dbReference>
<geneLocation type="plasmid" evidence="4">
    <name>pSULAd1</name>
</geneLocation>
<dbReference type="KEGG" id="sap:Sulac_3590"/>
<dbReference type="InterPro" id="IPR047650">
    <property type="entry name" value="Transpos_IS110"/>
</dbReference>
<proteinExistence type="predicted"/>
<feature type="domain" description="Transposase IS110-like N-terminal" evidence="1">
    <location>
        <begin position="6"/>
        <end position="160"/>
    </location>
</feature>
<dbReference type="PATRIC" id="fig|679936.5.peg.3709"/>
<sequence length="399" mass="43845">MSRLFVGIDIGKYHHEVSLVSAEGKVLRHFRMENTQESVDRLWGAVTDVGASEVLYGLEATGHYWLALYAALTGRGARVKVINPIQSDSLRNLYIRVTKTDPKDSFVIADLLRIGRYTETVVPDETVLALRDLSRLRVEFTVTLGSLKHQAHAVMDRIFPEWNRLWSNPWGPTARAVLSAYPTPAALAAADPGALTDLIREASRGRLGAETATQVQITAQQSFGVTYGLDAAVLSVRLLMEQMAFLEQQIQTLDERLAALIPQDTPILTVPGIGPTLAAAILGEIGDITRFASGKKLKAYAGLDARVHQSGEFQRTRTRISKRGSPYLRRALWLAAFAARIHDPGFRAYYEAKRAQGKHPNQALGAVAGKLCMVLWAILTRNVPYDPAHALPSLSVESS</sequence>
<gene>
    <name evidence="3" type="ordered locus">Sulac_3590</name>
</gene>
<dbReference type="GO" id="GO:0003677">
    <property type="term" value="F:DNA binding"/>
    <property type="evidence" value="ECO:0007669"/>
    <property type="project" value="InterPro"/>
</dbReference>
<reference evidence="3 4" key="2">
    <citation type="journal article" date="2012" name="Stand. Genomic Sci.">
        <title>Complete genome sequence of the moderately thermophilic mineral-sulfide-oxidizing firmicute Sulfobacillus acidophilus type strain (NAL(T)).</title>
        <authorList>
            <person name="Anderson I."/>
            <person name="Chertkov O."/>
            <person name="Chen A."/>
            <person name="Saunders E."/>
            <person name="Lapidus A."/>
            <person name="Nolan M."/>
            <person name="Lucas S."/>
            <person name="Hammon N."/>
            <person name="Deshpande S."/>
            <person name="Cheng J.F."/>
            <person name="Han C."/>
            <person name="Tapia R."/>
            <person name="Goodwin L.A."/>
            <person name="Pitluck S."/>
            <person name="Liolios K."/>
            <person name="Pagani I."/>
            <person name="Ivanova N."/>
            <person name="Mikhailova N."/>
            <person name="Pati A."/>
            <person name="Palaniappan K."/>
            <person name="Land M."/>
            <person name="Pan C."/>
            <person name="Rohde M."/>
            <person name="Pukall R."/>
            <person name="Goker M."/>
            <person name="Detter J.C."/>
            <person name="Woyke T."/>
            <person name="Bristow J."/>
            <person name="Eisen J.A."/>
            <person name="Markowitz V."/>
            <person name="Hugenholtz P."/>
            <person name="Kyrpides N.C."/>
            <person name="Klenk H.P."/>
            <person name="Mavromatis K."/>
        </authorList>
    </citation>
    <scope>NUCLEOTIDE SEQUENCE [LARGE SCALE GENOMIC DNA]</scope>
    <source>
        <strain evidence="4">ATCC 700253 / DSM 10332 / NAL</strain>
        <plasmid evidence="4">pSULAd1</plasmid>
    </source>
</reference>
<dbReference type="NCBIfam" id="NF033542">
    <property type="entry name" value="transpos_IS110"/>
    <property type="match status" value="1"/>
</dbReference>
<feature type="domain" description="Transposase IS116/IS110/IS902 C-terminal" evidence="2">
    <location>
        <begin position="267"/>
        <end position="351"/>
    </location>
</feature>
<evidence type="ECO:0000313" key="4">
    <source>
        <dbReference type="Proteomes" id="UP000005439"/>
    </source>
</evidence>
<evidence type="ECO:0000259" key="1">
    <source>
        <dbReference type="Pfam" id="PF01548"/>
    </source>
</evidence>
<keyword evidence="3" id="KW-0614">Plasmid</keyword>
<dbReference type="PANTHER" id="PTHR33055">
    <property type="entry name" value="TRANSPOSASE FOR INSERTION SEQUENCE ELEMENT IS1111A"/>
    <property type="match status" value="1"/>
</dbReference>
<dbReference type="AlphaFoldDB" id="G8U1U0"/>
<dbReference type="InterPro" id="IPR002525">
    <property type="entry name" value="Transp_IS110-like_N"/>
</dbReference>
<accession>G8U1U0</accession>
<evidence type="ECO:0000259" key="2">
    <source>
        <dbReference type="Pfam" id="PF02371"/>
    </source>
</evidence>
<protein>
    <submittedName>
        <fullName evidence="3">Transposase IS116/IS110/IS902 family protein</fullName>
    </submittedName>
</protein>
<dbReference type="GO" id="GO:0006313">
    <property type="term" value="P:DNA transposition"/>
    <property type="evidence" value="ECO:0007669"/>
    <property type="project" value="InterPro"/>
</dbReference>
<reference evidence="4" key="1">
    <citation type="submission" date="2011-12" db="EMBL/GenBank/DDBJ databases">
        <title>The complete genome of plasmid of Sulfobacillus acidophilus DSM 10332.</title>
        <authorList>
            <person name="Lucas S."/>
            <person name="Han J."/>
            <person name="Lapidus A."/>
            <person name="Bruce D."/>
            <person name="Goodwin L."/>
            <person name="Pitluck S."/>
            <person name="Peters L."/>
            <person name="Kyrpides N."/>
            <person name="Mavromatis K."/>
            <person name="Ivanova N."/>
            <person name="Mikhailova N."/>
            <person name="Chertkov O."/>
            <person name="Saunders E."/>
            <person name="Detter J.C."/>
            <person name="Tapia R."/>
            <person name="Han C."/>
            <person name="Land M."/>
            <person name="Hauser L."/>
            <person name="Markowitz V."/>
            <person name="Cheng J.-F."/>
            <person name="Hugenholtz P."/>
            <person name="Woyke T."/>
            <person name="Wu D."/>
            <person name="Pukall R."/>
            <person name="Gehrich-Schroeter G."/>
            <person name="Schneider S."/>
            <person name="Klenk H.-P."/>
            <person name="Eisen J.A."/>
        </authorList>
    </citation>
    <scope>NUCLEOTIDE SEQUENCE [LARGE SCALE GENOMIC DNA]</scope>
    <source>
        <strain evidence="4">ATCC 700253 / DSM 10332 / NAL</strain>
        <plasmid evidence="4">pSULAd1</plasmid>
    </source>
</reference>
<dbReference type="Pfam" id="PF02371">
    <property type="entry name" value="Transposase_20"/>
    <property type="match status" value="1"/>
</dbReference>
<name>G8U1U0_SULAD</name>
<dbReference type="GO" id="GO:0004803">
    <property type="term" value="F:transposase activity"/>
    <property type="evidence" value="ECO:0007669"/>
    <property type="project" value="InterPro"/>
</dbReference>
<keyword evidence="4" id="KW-1185">Reference proteome</keyword>